<proteinExistence type="predicted"/>
<organism evidence="2">
    <name type="scientific">viral metagenome</name>
    <dbReference type="NCBI Taxonomy" id="1070528"/>
    <lineage>
        <taxon>unclassified sequences</taxon>
        <taxon>metagenomes</taxon>
        <taxon>organismal metagenomes</taxon>
    </lineage>
</organism>
<sequence length="103" mass="11898">MASLPGLKNVCTPAFVYFVLSFITLLAMIIQNLGNPTSYCIGRYSCNVTDVNMLFLMKFVYVIFWTWLLNIICRQGYESISWILVLLPYLLMLIFILALFIPK</sequence>
<feature type="transmembrane region" description="Helical" evidence="1">
    <location>
        <begin position="12"/>
        <end position="33"/>
    </location>
</feature>
<protein>
    <submittedName>
        <fullName evidence="2">Uncharacterized protein</fullName>
    </submittedName>
</protein>
<keyword evidence="1" id="KW-0812">Transmembrane</keyword>
<reference evidence="2" key="1">
    <citation type="journal article" date="2020" name="Nature">
        <title>Giant virus diversity and host interactions through global metagenomics.</title>
        <authorList>
            <person name="Schulz F."/>
            <person name="Roux S."/>
            <person name="Paez-Espino D."/>
            <person name="Jungbluth S."/>
            <person name="Walsh D.A."/>
            <person name="Denef V.J."/>
            <person name="McMahon K.D."/>
            <person name="Konstantinidis K.T."/>
            <person name="Eloe-Fadrosh E.A."/>
            <person name="Kyrpides N.C."/>
            <person name="Woyke T."/>
        </authorList>
    </citation>
    <scope>NUCLEOTIDE SEQUENCE</scope>
    <source>
        <strain evidence="2">GVMAG-S-1101164-67</strain>
    </source>
</reference>
<evidence type="ECO:0000313" key="2">
    <source>
        <dbReference type="EMBL" id="QHU10438.1"/>
    </source>
</evidence>
<accession>A0A6C0K2K3</accession>
<feature type="transmembrane region" description="Helical" evidence="1">
    <location>
        <begin position="53"/>
        <end position="73"/>
    </location>
</feature>
<evidence type="ECO:0000256" key="1">
    <source>
        <dbReference type="SAM" id="Phobius"/>
    </source>
</evidence>
<dbReference type="AlphaFoldDB" id="A0A6C0K2K3"/>
<keyword evidence="1" id="KW-1133">Transmembrane helix</keyword>
<name>A0A6C0K2K3_9ZZZZ</name>
<keyword evidence="1" id="KW-0472">Membrane</keyword>
<dbReference type="EMBL" id="MN740756">
    <property type="protein sequence ID" value="QHU10438.1"/>
    <property type="molecule type" value="Genomic_DNA"/>
</dbReference>
<feature type="transmembrane region" description="Helical" evidence="1">
    <location>
        <begin position="80"/>
        <end position="101"/>
    </location>
</feature>